<evidence type="ECO:0000256" key="1">
    <source>
        <dbReference type="ARBA" id="ARBA00004123"/>
    </source>
</evidence>
<evidence type="ECO:0000256" key="7">
    <source>
        <dbReference type="ARBA" id="ARBA00023242"/>
    </source>
</evidence>
<feature type="domain" description="Pre-mRNA-splicing factor Syf1-like N-terminal HAT-repeats" evidence="11">
    <location>
        <begin position="11"/>
        <end position="156"/>
    </location>
</feature>
<keyword evidence="6" id="KW-0508">mRNA splicing</keyword>
<evidence type="ECO:0000256" key="5">
    <source>
        <dbReference type="ARBA" id="ARBA00022737"/>
    </source>
</evidence>
<organism evidence="12 13">
    <name type="scientific">Clavispora lusitaniae</name>
    <name type="common">Candida lusitaniae</name>
    <dbReference type="NCBI Taxonomy" id="36911"/>
    <lineage>
        <taxon>Eukaryota</taxon>
        <taxon>Fungi</taxon>
        <taxon>Dikarya</taxon>
        <taxon>Ascomycota</taxon>
        <taxon>Saccharomycotina</taxon>
        <taxon>Pichiomycetes</taxon>
        <taxon>Metschnikowiaceae</taxon>
        <taxon>Clavispora</taxon>
    </lineage>
</organism>
<evidence type="ECO:0000256" key="3">
    <source>
        <dbReference type="ARBA" id="ARBA00022664"/>
    </source>
</evidence>
<proteinExistence type="inferred from homology"/>
<dbReference type="KEGG" id="clus:A9F13_14g00616"/>
<evidence type="ECO:0000256" key="8">
    <source>
        <dbReference type="ARBA" id="ARBA00039472"/>
    </source>
</evidence>
<dbReference type="SUPFAM" id="SSF48452">
    <property type="entry name" value="TPR-like"/>
    <property type="match status" value="4"/>
</dbReference>
<keyword evidence="3" id="KW-0507">mRNA processing</keyword>
<dbReference type="PANTHER" id="PTHR11246:SF5">
    <property type="entry name" value="PRE-MRNA-SPLICING FACTOR SYF1"/>
    <property type="match status" value="1"/>
</dbReference>
<name>A0AA91PXM2_CLALS</name>
<accession>A0AA91PXM2</accession>
<dbReference type="GO" id="GO:0000349">
    <property type="term" value="P:generation of catalytic spliceosome for first transesterification step"/>
    <property type="evidence" value="ECO:0007669"/>
    <property type="project" value="TreeGrafter"/>
</dbReference>
<comment type="subcellular location">
    <subcellularLocation>
        <location evidence="1">Nucleus</location>
    </subcellularLocation>
</comment>
<dbReference type="Pfam" id="PF23231">
    <property type="entry name" value="HAT_Syf1_CNRKL1_C"/>
    <property type="match status" value="1"/>
</dbReference>
<evidence type="ECO:0000256" key="4">
    <source>
        <dbReference type="ARBA" id="ARBA00022728"/>
    </source>
</evidence>
<evidence type="ECO:0000259" key="11">
    <source>
        <dbReference type="Pfam" id="PF23233"/>
    </source>
</evidence>
<dbReference type="GO" id="GO:0000974">
    <property type="term" value="C:Prp19 complex"/>
    <property type="evidence" value="ECO:0007669"/>
    <property type="project" value="TreeGrafter"/>
</dbReference>
<dbReference type="InterPro" id="IPR056350">
    <property type="entry name" value="HAT_Syf1_central"/>
</dbReference>
<evidence type="ECO:0000313" key="12">
    <source>
        <dbReference type="EMBL" id="OVF07230.1"/>
    </source>
</evidence>
<evidence type="ECO:0000259" key="10">
    <source>
        <dbReference type="Pfam" id="PF23231"/>
    </source>
</evidence>
<feature type="domain" description="Pre-mRNA-splicing factor SYF1 central HAT repeats" evidence="9">
    <location>
        <begin position="192"/>
        <end position="361"/>
    </location>
</feature>
<dbReference type="SMART" id="SM00386">
    <property type="entry name" value="HAT"/>
    <property type="match status" value="7"/>
</dbReference>
<dbReference type="Pfam" id="PF23220">
    <property type="entry name" value="HAT_Syf1_M"/>
    <property type="match status" value="1"/>
</dbReference>
<dbReference type="Pfam" id="PF23233">
    <property type="entry name" value="HAT_Syf1_CNRKL1_N"/>
    <property type="match status" value="1"/>
</dbReference>
<keyword evidence="5" id="KW-0677">Repeat</keyword>
<keyword evidence="7" id="KW-0539">Nucleus</keyword>
<dbReference type="InterPro" id="IPR011990">
    <property type="entry name" value="TPR-like_helical_dom_sf"/>
</dbReference>
<dbReference type="InterPro" id="IPR055433">
    <property type="entry name" value="HAT_Syf1-like_N"/>
</dbReference>
<dbReference type="GO" id="GO:0071014">
    <property type="term" value="C:post-mRNA release spliceosomal complex"/>
    <property type="evidence" value="ECO:0007669"/>
    <property type="project" value="TreeGrafter"/>
</dbReference>
<reference evidence="12 13" key="1">
    <citation type="submission" date="2017-04" db="EMBL/GenBank/DDBJ databases">
        <title>Draft genome of the yeast Clavispora lusitaniae type strain CBS 6936.</title>
        <authorList>
            <person name="Durrens P."/>
            <person name="Klopp C."/>
            <person name="Biteau N."/>
            <person name="Fitton-Ouhabi V."/>
            <person name="Dementhon K."/>
            <person name="Accoceberry I."/>
            <person name="Sherman D.J."/>
            <person name="Noel T."/>
        </authorList>
    </citation>
    <scope>NUCLEOTIDE SEQUENCE [LARGE SCALE GENOMIC DNA]</scope>
    <source>
        <strain evidence="12 13">CBS 6936</strain>
    </source>
</reference>
<evidence type="ECO:0000256" key="6">
    <source>
        <dbReference type="ARBA" id="ARBA00023187"/>
    </source>
</evidence>
<dbReference type="Proteomes" id="UP000195602">
    <property type="component" value="Unassembled WGS sequence"/>
</dbReference>
<dbReference type="InterPro" id="IPR003107">
    <property type="entry name" value="HAT"/>
</dbReference>
<comment type="similarity">
    <text evidence="2">Belongs to the crooked-neck family.</text>
</comment>
<evidence type="ECO:0000259" key="9">
    <source>
        <dbReference type="Pfam" id="PF23220"/>
    </source>
</evidence>
<dbReference type="Gene3D" id="1.25.40.10">
    <property type="entry name" value="Tetratricopeptide repeat domain"/>
    <property type="match status" value="4"/>
</dbReference>
<gene>
    <name evidence="12" type="ORF">A9F13_14g00616</name>
</gene>
<dbReference type="InterPro" id="IPR045075">
    <property type="entry name" value="Syf1-like"/>
</dbReference>
<evidence type="ECO:0000313" key="13">
    <source>
        <dbReference type="Proteomes" id="UP000195602"/>
    </source>
</evidence>
<sequence>MDIASLVDPQNVHYEESLLKDPDNESLWLDYFESVQDDFRKSQFVLHRAVTQLPASTLLWNAYFSLPWTPADNEKLLSLYELALSVLNPTPSLWLRYLTLAMESSPAEAVDFSFNKALMSLDEQYHGPIWTKYLAFADAVRGKLGASIYRRFFAVCDRFSDGPDITADVCILQIARFGEISSTKKLFNQLWEKKYRLSHLLSSVVLEYCKILRYDKNFDDTEYFESVVDKALLSFSDMGPEFHLELASYYVSRKEFEKAHHQFQLGLNSADSVKQMTYLFSAYADFQHNELTQSGLPEEQLMLRLDIYERFLDNSSRLVNDVHLKKNPNNVDYWLDRAQLYEQANDKNQMLSTLVKAITSINPLKTTSTRGKSLVDLWKVYANVYICQNDFETANIIFSKAIKSQFKTPEELAEIYITWTETLLQSYDDNVALENLERVLFADSDDVDYEDSSISVQRRLHKCTKLWEFYFDLLKSIFQDDNDESILQKWSNAFDRMKSLKIISIRVVLDFADFLQEQKLWERSFSIYETGLSCFNAPQAKYEIYKRYISRVLSYDRSNKEKIRDLFDHCISHHDIPGYLAKSIYEMYSEFEMQNGSIVKSKNIIQQGISHLTSSFNSNTKRYTKRQLNQIADDKFELYKKLLSLTSDLKDADLQREVYSESIQDIHLSFSHVIDLGMEFISFEVKNNELHRVRALFKHLVGLRSPENPIMSTVWQQWETFEVQNGNEASFKDMLRLRRRLIQESTERDTARDELNPMGFVKSLSTGNGSANAKSTEVSDPNAIELDMDV</sequence>
<dbReference type="AlphaFoldDB" id="A0AA91PXM2"/>
<evidence type="ECO:0000256" key="2">
    <source>
        <dbReference type="ARBA" id="ARBA00008644"/>
    </source>
</evidence>
<dbReference type="GO" id="GO:0071007">
    <property type="term" value="C:U2-type catalytic step 2 spliceosome"/>
    <property type="evidence" value="ECO:0007669"/>
    <property type="project" value="TreeGrafter"/>
</dbReference>
<keyword evidence="4" id="KW-0747">Spliceosome</keyword>
<feature type="domain" description="Pre-mRNA-splicing factor Syf1/CRNKL1-like C-terminal HAT-repeats" evidence="10">
    <location>
        <begin position="374"/>
        <end position="742"/>
    </location>
</feature>
<dbReference type="InterPro" id="IPR055430">
    <property type="entry name" value="HAT_Syf1_CNRKL1_C"/>
</dbReference>
<comment type="caution">
    <text evidence="12">The sequence shown here is derived from an EMBL/GenBank/DDBJ whole genome shotgun (WGS) entry which is preliminary data.</text>
</comment>
<dbReference type="PANTHER" id="PTHR11246">
    <property type="entry name" value="PRE-MRNA SPLICING FACTOR"/>
    <property type="match status" value="1"/>
</dbReference>
<protein>
    <recommendedName>
        <fullName evidence="8">Pre-mRNA-splicing factor SYF1</fullName>
    </recommendedName>
</protein>
<dbReference type="EMBL" id="LYUB02000014">
    <property type="protein sequence ID" value="OVF07230.1"/>
    <property type="molecule type" value="Genomic_DNA"/>
</dbReference>